<comment type="subcellular location">
    <subcellularLocation>
        <location evidence="10">Cell inner membrane</location>
    </subcellularLocation>
    <subcellularLocation>
        <location evidence="2">Cell membrane</location>
        <topology evidence="2">Single-pass membrane protein</topology>
    </subcellularLocation>
</comment>
<keyword evidence="11" id="KW-0282">Flagellum</keyword>
<evidence type="ECO:0000256" key="4">
    <source>
        <dbReference type="ARBA" id="ARBA00022475"/>
    </source>
</evidence>
<name>A0ABP7M4H4_9GAMM</name>
<comment type="caution">
    <text evidence="11">The sequence shown here is derived from an EMBL/GenBank/DDBJ whole genome shotgun (WGS) entry which is preliminary data.</text>
</comment>
<feature type="transmembrane region" description="Helical" evidence="10">
    <location>
        <begin position="20"/>
        <end position="42"/>
    </location>
</feature>
<evidence type="ECO:0000256" key="8">
    <source>
        <dbReference type="ARBA" id="ARBA00022989"/>
    </source>
</evidence>
<dbReference type="EMBL" id="BAABBN010000004">
    <property type="protein sequence ID" value="GAA3914455.1"/>
    <property type="molecule type" value="Genomic_DNA"/>
</dbReference>
<keyword evidence="5 10" id="KW-0145">Chemotaxis</keyword>
<evidence type="ECO:0000256" key="9">
    <source>
        <dbReference type="ARBA" id="ARBA00023136"/>
    </source>
</evidence>
<evidence type="ECO:0000313" key="11">
    <source>
        <dbReference type="EMBL" id="GAA3914455.1"/>
    </source>
</evidence>
<dbReference type="Pfam" id="PF03748">
    <property type="entry name" value="FliL"/>
    <property type="match status" value="1"/>
</dbReference>
<comment type="function">
    <text evidence="1 10">Controls the rotational direction of flagella during chemotaxis.</text>
</comment>
<sequence length="166" mass="18376">MAEEDIDMSDQPQTGKKRLFLVIGIVALVSLLSIGGVAFLVFSGDDEKSEEDVVEEVVKLPAQYMEIQPAFVVTYKVGNRQRYMQVYVTLMARDSDLMAALEVNKPAIQSGLLAMFGSQDFNHLKTAEGKDELREKSLKVVNEVVAENIGEGGMVEQVLFTNIVMQ</sequence>
<keyword evidence="9 10" id="KW-0472">Membrane</keyword>
<dbReference type="Proteomes" id="UP001501565">
    <property type="component" value="Unassembled WGS sequence"/>
</dbReference>
<organism evidence="11 12">
    <name type="scientific">Litoribacillus peritrichatus</name>
    <dbReference type="NCBI Taxonomy" id="718191"/>
    <lineage>
        <taxon>Bacteria</taxon>
        <taxon>Pseudomonadati</taxon>
        <taxon>Pseudomonadota</taxon>
        <taxon>Gammaproteobacteria</taxon>
        <taxon>Oceanospirillales</taxon>
        <taxon>Oceanospirillaceae</taxon>
        <taxon>Litoribacillus</taxon>
    </lineage>
</organism>
<evidence type="ECO:0000256" key="3">
    <source>
        <dbReference type="ARBA" id="ARBA00008281"/>
    </source>
</evidence>
<evidence type="ECO:0000256" key="5">
    <source>
        <dbReference type="ARBA" id="ARBA00022500"/>
    </source>
</evidence>
<dbReference type="PANTHER" id="PTHR35091:SF2">
    <property type="entry name" value="FLAGELLAR PROTEIN FLIL"/>
    <property type="match status" value="1"/>
</dbReference>
<gene>
    <name evidence="11" type="primary">fliL</name>
    <name evidence="11" type="ORF">GCM10022277_06210</name>
</gene>
<keyword evidence="12" id="KW-1185">Reference proteome</keyword>
<evidence type="ECO:0000256" key="6">
    <source>
        <dbReference type="ARBA" id="ARBA00022692"/>
    </source>
</evidence>
<keyword evidence="6 10" id="KW-0812">Transmembrane</keyword>
<evidence type="ECO:0000256" key="2">
    <source>
        <dbReference type="ARBA" id="ARBA00004162"/>
    </source>
</evidence>
<protein>
    <recommendedName>
        <fullName evidence="10">Flagellar protein FliL</fullName>
    </recommendedName>
</protein>
<evidence type="ECO:0000256" key="1">
    <source>
        <dbReference type="ARBA" id="ARBA00002254"/>
    </source>
</evidence>
<keyword evidence="8 10" id="KW-1133">Transmembrane helix</keyword>
<reference evidence="12" key="1">
    <citation type="journal article" date="2019" name="Int. J. Syst. Evol. Microbiol.">
        <title>The Global Catalogue of Microorganisms (GCM) 10K type strain sequencing project: providing services to taxonomists for standard genome sequencing and annotation.</title>
        <authorList>
            <consortium name="The Broad Institute Genomics Platform"/>
            <consortium name="The Broad Institute Genome Sequencing Center for Infectious Disease"/>
            <person name="Wu L."/>
            <person name="Ma J."/>
        </authorList>
    </citation>
    <scope>NUCLEOTIDE SEQUENCE [LARGE SCALE GENOMIC DNA]</scope>
    <source>
        <strain evidence="12">JCM 17551</strain>
    </source>
</reference>
<evidence type="ECO:0000313" key="12">
    <source>
        <dbReference type="Proteomes" id="UP001501565"/>
    </source>
</evidence>
<keyword evidence="11" id="KW-0969">Cilium</keyword>
<evidence type="ECO:0000256" key="10">
    <source>
        <dbReference type="RuleBase" id="RU364125"/>
    </source>
</evidence>
<keyword evidence="10" id="KW-0997">Cell inner membrane</keyword>
<dbReference type="RefSeq" id="WP_344795388.1">
    <property type="nucleotide sequence ID" value="NZ_BAABBN010000004.1"/>
</dbReference>
<accession>A0ABP7M4H4</accession>
<evidence type="ECO:0000256" key="7">
    <source>
        <dbReference type="ARBA" id="ARBA00022779"/>
    </source>
</evidence>
<dbReference type="PANTHER" id="PTHR35091">
    <property type="entry name" value="FLAGELLAR PROTEIN FLIL"/>
    <property type="match status" value="1"/>
</dbReference>
<comment type="similarity">
    <text evidence="3 10">Belongs to the FliL family.</text>
</comment>
<keyword evidence="7 10" id="KW-0283">Flagellar rotation</keyword>
<dbReference type="InterPro" id="IPR005503">
    <property type="entry name" value="FliL"/>
</dbReference>
<keyword evidence="4" id="KW-1003">Cell membrane</keyword>
<keyword evidence="11" id="KW-0966">Cell projection</keyword>
<proteinExistence type="inferred from homology"/>